<protein>
    <recommendedName>
        <fullName evidence="2">DUF4340 domain-containing protein</fullName>
    </recommendedName>
</protein>
<accession>F2NX62</accession>
<dbReference type="AlphaFoldDB" id="F2NX62"/>
<dbReference type="RefSeq" id="WP_013700704.1">
    <property type="nucleotide sequence ID" value="NC_015385.1"/>
</dbReference>
<dbReference type="HOGENOM" id="CLU_1495567_0_0_12"/>
<feature type="transmembrane region" description="Helical" evidence="1">
    <location>
        <begin position="9"/>
        <end position="30"/>
    </location>
</feature>
<dbReference type="Proteomes" id="UP000006852">
    <property type="component" value="Chromosome"/>
</dbReference>
<reference evidence="4" key="2">
    <citation type="submission" date="2011-04" db="EMBL/GenBank/DDBJ databases">
        <title>The complete genome of chromosome of Treponema succinifaciens DSM 2489.</title>
        <authorList>
            <person name="Lucas S."/>
            <person name="Copeland A."/>
            <person name="Lapidus A."/>
            <person name="Bruce D."/>
            <person name="Goodwin L."/>
            <person name="Pitluck S."/>
            <person name="Peters L."/>
            <person name="Kyrpides N."/>
            <person name="Mavromatis K."/>
            <person name="Ivanova N."/>
            <person name="Ovchinnikova G."/>
            <person name="Teshima H."/>
            <person name="Detter J.C."/>
            <person name="Tapia R."/>
            <person name="Han C."/>
            <person name="Land M."/>
            <person name="Hauser L."/>
            <person name="Markowitz V."/>
            <person name="Cheng J.-F."/>
            <person name="Hugenholtz P."/>
            <person name="Woyke T."/>
            <person name="Wu D."/>
            <person name="Gronow S."/>
            <person name="Wellnitz S."/>
            <person name="Brambilla E."/>
            <person name="Klenk H.-P."/>
            <person name="Eisen J.A."/>
        </authorList>
    </citation>
    <scope>NUCLEOTIDE SEQUENCE [LARGE SCALE GENOMIC DNA]</scope>
    <source>
        <strain evidence="4">ATCC 33096 / DSM 2489 / 6091</strain>
    </source>
</reference>
<evidence type="ECO:0000256" key="1">
    <source>
        <dbReference type="SAM" id="Phobius"/>
    </source>
</evidence>
<dbReference type="InterPro" id="IPR025641">
    <property type="entry name" value="DUF4340"/>
</dbReference>
<dbReference type="Pfam" id="PF14238">
    <property type="entry name" value="DUF4340"/>
    <property type="match status" value="1"/>
</dbReference>
<reference evidence="3 4" key="1">
    <citation type="journal article" date="2011" name="Stand. Genomic Sci.">
        <title>Complete genome sequence of Treponema succinifaciens type strain (6091).</title>
        <authorList>
            <person name="Han C."/>
            <person name="Gronow S."/>
            <person name="Teshima H."/>
            <person name="Lapidus A."/>
            <person name="Nolan M."/>
            <person name="Lucas S."/>
            <person name="Hammon N."/>
            <person name="Deshpande S."/>
            <person name="Cheng J.F."/>
            <person name="Zeytun A."/>
            <person name="Tapia R."/>
            <person name="Goodwin L."/>
            <person name="Pitluck S."/>
            <person name="Liolios K."/>
            <person name="Pagani I."/>
            <person name="Ivanova N."/>
            <person name="Mavromatis K."/>
            <person name="Mikhailova N."/>
            <person name="Huntemann M."/>
            <person name="Pati A."/>
            <person name="Chen A."/>
            <person name="Palaniappan K."/>
            <person name="Land M."/>
            <person name="Hauser L."/>
            <person name="Brambilla E.M."/>
            <person name="Rohde M."/>
            <person name="Goker M."/>
            <person name="Woyke T."/>
            <person name="Bristow J."/>
            <person name="Eisen J.A."/>
            <person name="Markowitz V."/>
            <person name="Hugenholtz P."/>
            <person name="Kyrpides N.C."/>
            <person name="Klenk H.P."/>
            <person name="Detter J.C."/>
        </authorList>
    </citation>
    <scope>NUCLEOTIDE SEQUENCE [LARGE SCALE GENOMIC DNA]</scope>
    <source>
        <strain evidence="4">ATCC 33096 / DSM 2489 / 6091</strain>
    </source>
</reference>
<keyword evidence="4" id="KW-1185">Reference proteome</keyword>
<evidence type="ECO:0000313" key="4">
    <source>
        <dbReference type="Proteomes" id="UP000006852"/>
    </source>
</evidence>
<keyword evidence="1" id="KW-0812">Transmembrane</keyword>
<feature type="domain" description="DUF4340" evidence="2">
    <location>
        <begin position="68"/>
        <end position="168"/>
    </location>
</feature>
<dbReference type="KEGG" id="tsu:Tresu_0445"/>
<organism evidence="3 4">
    <name type="scientific">Treponema succinifaciens (strain ATCC 33096 / DSM 2489 / 6091)</name>
    <dbReference type="NCBI Taxonomy" id="869209"/>
    <lineage>
        <taxon>Bacteria</taxon>
        <taxon>Pseudomonadati</taxon>
        <taxon>Spirochaetota</taxon>
        <taxon>Spirochaetia</taxon>
        <taxon>Spirochaetales</taxon>
        <taxon>Treponemataceae</taxon>
        <taxon>Treponema</taxon>
    </lineage>
</organism>
<dbReference type="eggNOG" id="ENOG502ZHAI">
    <property type="taxonomic scope" value="Bacteria"/>
</dbReference>
<dbReference type="STRING" id="869209.Tresu_0445"/>
<keyword evidence="1" id="KW-0472">Membrane</keyword>
<evidence type="ECO:0000313" key="3">
    <source>
        <dbReference type="EMBL" id="AEB13397.1"/>
    </source>
</evidence>
<name>F2NX62_TRES6</name>
<evidence type="ECO:0000259" key="2">
    <source>
        <dbReference type="Pfam" id="PF14238"/>
    </source>
</evidence>
<keyword evidence="1" id="KW-1133">Transmembrane helix</keyword>
<dbReference type="GeneID" id="302997661"/>
<sequence length="180" mass="20210">MKNIYTRKIVLLSSIAVLLVIYILQISFLGRSKVKTVYTNEEIDSVEITKNGGHILSLKKENEKWLVENFPAMENRANRIVNSVNEIKILSTVSYDLSDLERYGLTDENAVKVVASSGGKILRTLYVGKDSVAGSQCYVRLDDEKKIYLAQGSLKSTFEVSVDEIKEKPKTENSQEAEAE</sequence>
<proteinExistence type="predicted"/>
<gene>
    <name evidence="3" type="ordered locus">Tresu_0445</name>
</gene>
<dbReference type="EMBL" id="CP002631">
    <property type="protein sequence ID" value="AEB13397.1"/>
    <property type="molecule type" value="Genomic_DNA"/>
</dbReference>